<dbReference type="EMBL" id="KT381484">
    <property type="protein sequence ID" value="ALR72490.1"/>
    <property type="molecule type" value="mRNA"/>
</dbReference>
<dbReference type="Gene3D" id="1.10.238.20">
    <property type="entry name" value="Pheromone/general odorant binding protein domain"/>
    <property type="match status" value="1"/>
</dbReference>
<name>A0A0S3J2J2_9CUCU</name>
<accession>A0A0S3J2J2</accession>
<proteinExistence type="evidence at transcript level"/>
<organism evidence="2">
    <name type="scientific">Colaphellus bowringi</name>
    <dbReference type="NCBI Taxonomy" id="561076"/>
    <lineage>
        <taxon>Eukaryota</taxon>
        <taxon>Metazoa</taxon>
        <taxon>Ecdysozoa</taxon>
        <taxon>Arthropoda</taxon>
        <taxon>Hexapoda</taxon>
        <taxon>Insecta</taxon>
        <taxon>Pterygota</taxon>
        <taxon>Neoptera</taxon>
        <taxon>Endopterygota</taxon>
        <taxon>Coleoptera</taxon>
        <taxon>Polyphaga</taxon>
        <taxon>Cucujiformia</taxon>
        <taxon>Chrysomeloidea</taxon>
        <taxon>Chrysomelidae</taxon>
        <taxon>Chrysomelinae</taxon>
        <taxon>Chrysomelini</taxon>
        <taxon>Colaphellus</taxon>
    </lineage>
</organism>
<dbReference type="PANTHER" id="PTHR21364">
    <property type="entry name" value="GENERAL ODORANT-BINDING PROTEIN 19A"/>
    <property type="match status" value="1"/>
</dbReference>
<reference evidence="2" key="2">
    <citation type="submission" date="2015-08" db="EMBL/GenBank/DDBJ databases">
        <authorList>
            <person name="Babu N.S."/>
            <person name="Beckwith C.J."/>
            <person name="Beseler K.G."/>
            <person name="Brison A."/>
            <person name="Carone J.V."/>
            <person name="Caskin T.P."/>
            <person name="Diamond M."/>
            <person name="Durham M.E."/>
            <person name="Foxe J.M."/>
            <person name="Go M."/>
            <person name="Henderson B.A."/>
            <person name="Jones I.B."/>
            <person name="McGettigan J.A."/>
            <person name="Micheletti S.J."/>
            <person name="Nasrallah M.E."/>
            <person name="Ortiz D."/>
            <person name="Piller C.R."/>
            <person name="Privatt S.R."/>
            <person name="Schneider S.L."/>
            <person name="Sharp S."/>
            <person name="Smith T.C."/>
            <person name="Stanton J.D."/>
            <person name="Ullery H.E."/>
            <person name="Wilson R.J."/>
            <person name="Serrano M.G."/>
            <person name="Buck G."/>
            <person name="Lee V."/>
            <person name="Wang Y."/>
            <person name="Carvalho R."/>
            <person name="Voegtly L."/>
            <person name="Shi R."/>
            <person name="Duckworth R."/>
            <person name="Johnson A."/>
            <person name="Loviza R."/>
            <person name="Walstead R."/>
            <person name="Shah Z."/>
            <person name="Kiflezghi M."/>
            <person name="Wade K."/>
            <person name="Ball S.L."/>
            <person name="Bradley K.W."/>
            <person name="Asai D.J."/>
            <person name="Bowman C.A."/>
            <person name="Russell D.A."/>
            <person name="Pope W.H."/>
            <person name="Jacobs-Sera D."/>
            <person name="Hendrix R.W."/>
            <person name="Hatfull G.F."/>
        </authorList>
    </citation>
    <scope>NUCLEOTIDE SEQUENCE</scope>
</reference>
<reference evidence="2" key="1">
    <citation type="journal article" date="2015" name="BMC Genomics">
        <title>Candidate chemosensory genes identified in Colaphellus bowringi by antennal transcriptome analysis.</title>
        <authorList>
            <person name="Li X.M."/>
            <person name="Zhu X.Y."/>
            <person name="Wang Z.Q."/>
            <person name="Wang Y."/>
            <person name="He P."/>
            <person name="Chen G."/>
            <person name="Sun L."/>
            <person name="Deng D.G."/>
            <person name="Zhang Y.N."/>
        </authorList>
    </citation>
    <scope>NUCLEOTIDE SEQUENCE</scope>
</reference>
<sequence>MCQLKFTVLILVSFMLLNVTGLNEKQMKAAVKMVRNVCQPKFKATDVDIDKMHKGDWNIDHTAMCYMHCAMNMYKLMNTDNSFNYQSALAQLNQLPDSYKKATEICMEQCKDSAVTLSDKCISAYELAKCMYFCNPEKYFLP</sequence>
<evidence type="ECO:0000256" key="1">
    <source>
        <dbReference type="SAM" id="SignalP"/>
    </source>
</evidence>
<evidence type="ECO:0000313" key="2">
    <source>
        <dbReference type="EMBL" id="ALR72490.1"/>
    </source>
</evidence>
<dbReference type="AlphaFoldDB" id="A0A0S3J2J2"/>
<dbReference type="InterPro" id="IPR006170">
    <property type="entry name" value="PBP/GOBP"/>
</dbReference>
<dbReference type="InterPro" id="IPR036728">
    <property type="entry name" value="PBP_GOBP_sf"/>
</dbReference>
<protein>
    <submittedName>
        <fullName evidence="2">Odorant binding protein 2</fullName>
    </submittedName>
</protein>
<dbReference type="SUPFAM" id="SSF47565">
    <property type="entry name" value="Insect pheromone/odorant-binding proteins"/>
    <property type="match status" value="1"/>
</dbReference>
<dbReference type="Pfam" id="PF01395">
    <property type="entry name" value="PBP_GOBP"/>
    <property type="match status" value="1"/>
</dbReference>
<dbReference type="CDD" id="cd23992">
    <property type="entry name" value="PBP_GOBP"/>
    <property type="match status" value="1"/>
</dbReference>
<feature type="signal peptide" evidence="1">
    <location>
        <begin position="1"/>
        <end position="21"/>
    </location>
</feature>
<dbReference type="GO" id="GO:0005549">
    <property type="term" value="F:odorant binding"/>
    <property type="evidence" value="ECO:0007669"/>
    <property type="project" value="InterPro"/>
</dbReference>
<feature type="chain" id="PRO_5006612673" evidence="1">
    <location>
        <begin position="22"/>
        <end position="142"/>
    </location>
</feature>
<keyword evidence="1" id="KW-0732">Signal</keyword>
<dbReference type="SMART" id="SM00708">
    <property type="entry name" value="PhBP"/>
    <property type="match status" value="1"/>
</dbReference>
<dbReference type="PANTHER" id="PTHR21364:SF2">
    <property type="entry name" value="GENERAL ODORANT-BINDING PROTEIN 19A"/>
    <property type="match status" value="1"/>
</dbReference>